<evidence type="ECO:0000256" key="7">
    <source>
        <dbReference type="ARBA" id="ARBA00022692"/>
    </source>
</evidence>
<dbReference type="AlphaFoldDB" id="A0A948THW1"/>
<keyword evidence="9 13" id="KW-0915">Sodium</keyword>
<evidence type="ECO:0000256" key="10">
    <source>
        <dbReference type="ARBA" id="ARBA00023065"/>
    </source>
</evidence>
<comment type="function">
    <text evidence="13">Na(+)/H(+) antiporter that extrudes sodium in exchange for external protons.</text>
</comment>
<feature type="transmembrane region" description="Helical" evidence="13">
    <location>
        <begin position="203"/>
        <end position="221"/>
    </location>
</feature>
<keyword evidence="11 13" id="KW-0472">Membrane</keyword>
<dbReference type="PANTHER" id="PTHR43302">
    <property type="entry name" value="TRANSPORTER ARSB-RELATED"/>
    <property type="match status" value="1"/>
</dbReference>
<feature type="transmembrane region" description="Helical" evidence="13">
    <location>
        <begin position="479"/>
        <end position="498"/>
    </location>
</feature>
<gene>
    <name evidence="13 14" type="primary">nhaB</name>
    <name evidence="14" type="ORF">H9847_10135</name>
</gene>
<evidence type="ECO:0000256" key="3">
    <source>
        <dbReference type="ARBA" id="ARBA00022448"/>
    </source>
</evidence>
<organism evidence="14 15">
    <name type="scientific">Candidatus Anaerobiospirillum pullicola</name>
    <dbReference type="NCBI Taxonomy" id="2838451"/>
    <lineage>
        <taxon>Bacteria</taxon>
        <taxon>Pseudomonadati</taxon>
        <taxon>Pseudomonadota</taxon>
        <taxon>Gammaproteobacteria</taxon>
        <taxon>Aeromonadales</taxon>
        <taxon>Succinivibrionaceae</taxon>
        <taxon>Anaerobiospirillum</taxon>
    </lineage>
</organism>
<evidence type="ECO:0000256" key="11">
    <source>
        <dbReference type="ARBA" id="ARBA00023136"/>
    </source>
</evidence>
<keyword evidence="5 13" id="KW-1003">Cell membrane</keyword>
<evidence type="ECO:0000256" key="2">
    <source>
        <dbReference type="ARBA" id="ARBA00006036"/>
    </source>
</evidence>
<evidence type="ECO:0000256" key="13">
    <source>
        <dbReference type="HAMAP-Rule" id="MF_01599"/>
    </source>
</evidence>
<evidence type="ECO:0000256" key="6">
    <source>
        <dbReference type="ARBA" id="ARBA00022519"/>
    </source>
</evidence>
<evidence type="ECO:0000256" key="1">
    <source>
        <dbReference type="ARBA" id="ARBA00004651"/>
    </source>
</evidence>
<evidence type="ECO:0000256" key="9">
    <source>
        <dbReference type="ARBA" id="ARBA00023053"/>
    </source>
</evidence>
<keyword evidence="6" id="KW-0997">Cell inner membrane</keyword>
<keyword evidence="4 13" id="KW-0050">Antiport</keyword>
<feature type="transmembrane region" description="Helical" evidence="13">
    <location>
        <begin position="90"/>
        <end position="110"/>
    </location>
</feature>
<dbReference type="PANTHER" id="PTHR43302:SF1">
    <property type="entry name" value="NA(+)_H(+) ANTIPORTER NHAB"/>
    <property type="match status" value="1"/>
</dbReference>
<evidence type="ECO:0000313" key="15">
    <source>
        <dbReference type="Proteomes" id="UP000733611"/>
    </source>
</evidence>
<evidence type="ECO:0000256" key="4">
    <source>
        <dbReference type="ARBA" id="ARBA00022449"/>
    </source>
</evidence>
<proteinExistence type="inferred from homology"/>
<reference evidence="14" key="1">
    <citation type="journal article" date="2021" name="PeerJ">
        <title>Extensive microbial diversity within the chicken gut microbiome revealed by metagenomics and culture.</title>
        <authorList>
            <person name="Gilroy R."/>
            <person name="Ravi A."/>
            <person name="Getino M."/>
            <person name="Pursley I."/>
            <person name="Horton D.L."/>
            <person name="Alikhan N.F."/>
            <person name="Baker D."/>
            <person name="Gharbi K."/>
            <person name="Hall N."/>
            <person name="Watson M."/>
            <person name="Adriaenssens E.M."/>
            <person name="Foster-Nyarko E."/>
            <person name="Jarju S."/>
            <person name="Secka A."/>
            <person name="Antonio M."/>
            <person name="Oren A."/>
            <person name="Chaudhuri R.R."/>
            <person name="La Ragione R."/>
            <person name="Hildebrand F."/>
            <person name="Pallen M.J."/>
        </authorList>
    </citation>
    <scope>NUCLEOTIDE SEQUENCE</scope>
    <source>
        <strain evidence="14">378</strain>
    </source>
</reference>
<dbReference type="Proteomes" id="UP000733611">
    <property type="component" value="Unassembled WGS sequence"/>
</dbReference>
<comment type="caution">
    <text evidence="14">The sequence shown here is derived from an EMBL/GenBank/DDBJ whole genome shotgun (WGS) entry which is preliminary data.</text>
</comment>
<dbReference type="InterPro" id="IPR004671">
    <property type="entry name" value="Na+/H+_antiporter_NhaB"/>
</dbReference>
<feature type="transmembrane region" description="Helical" evidence="13">
    <location>
        <begin position="304"/>
        <end position="335"/>
    </location>
</feature>
<comment type="catalytic activity">
    <reaction evidence="13">
        <text>2 Na(+)(in) + 3 H(+)(out) = 2 Na(+)(out) + 3 H(+)(in)</text>
        <dbReference type="Rhea" id="RHEA:29247"/>
        <dbReference type="ChEBI" id="CHEBI:15378"/>
        <dbReference type="ChEBI" id="CHEBI:29101"/>
    </reaction>
</comment>
<feature type="transmembrane region" description="Helical" evidence="13">
    <location>
        <begin position="347"/>
        <end position="369"/>
    </location>
</feature>
<comment type="subcellular location">
    <subcellularLocation>
        <location evidence="1 13">Cell membrane</location>
        <topology evidence="1 13">Multi-pass membrane protein</topology>
    </subcellularLocation>
</comment>
<sequence>MPNITYGKAFALNFMGTAPTWYKLFIVGCLILNPILTMISPVLAGWVLVAEFIFTLAMALNCYPLIPGGLLAIEAAVIGLCDMEHVREEIGANLEVILLLMFMVAGIHFVRDVLLFTFTHVLVKVRSHTLLALIFCFFGAFLSAFLDALTVLAVIMTICIGVYRYYHDMISGDAATARLSNDNFVQEEYKADLEQFRGFLRSILMHAAVGTALGGVCTLVGEPQNIIVGGVAGWNFAEFALRVSPVSVPVVICGFITCFFLEKTKLFGFGTQMPESVRTMLAGIEAKNNANLTRRDKMRLVIQGLCCVWLVIGLAFHLAAVGLIGLSIIIIATAFCGVTSEEEIGQAFTSSLPFCALLCVFFTVVTVISQQELFRPLITWVLSTSPEDQLPIFYLANGILSSVSDNVFVATIYIEQVYDAMLNGVISGEQFDHLAIAINTGTNLPSVATPNGQSAFLFLLTSALAPLIRLTYVRMLWMALPYTIVLTVVGLIGTWFILPDLTQFMINEGWLVSGDVAHAAEMGSALKDAAGAAAGAAAGH</sequence>
<keyword evidence="8 13" id="KW-1133">Transmembrane helix</keyword>
<evidence type="ECO:0000256" key="5">
    <source>
        <dbReference type="ARBA" id="ARBA00022475"/>
    </source>
</evidence>
<comment type="caution">
    <text evidence="13">Lacks conserved residue(s) required for the propagation of feature annotation.</text>
</comment>
<reference evidence="14" key="2">
    <citation type="submission" date="2021-04" db="EMBL/GenBank/DDBJ databases">
        <authorList>
            <person name="Gilroy R."/>
        </authorList>
    </citation>
    <scope>NUCLEOTIDE SEQUENCE</scope>
    <source>
        <strain evidence="14">378</strain>
    </source>
</reference>
<evidence type="ECO:0000313" key="14">
    <source>
        <dbReference type="EMBL" id="MBU3845199.1"/>
    </source>
</evidence>
<protein>
    <recommendedName>
        <fullName evidence="13">Na(+)/H(+) antiporter NhaB</fullName>
    </recommendedName>
    <alternativeName>
        <fullName evidence="13">Sodium/proton antiporter NhaB</fullName>
    </alternativeName>
</protein>
<keyword evidence="7 13" id="KW-0812">Transmembrane</keyword>
<dbReference type="NCBIfam" id="NF007093">
    <property type="entry name" value="PRK09547.1"/>
    <property type="match status" value="1"/>
</dbReference>
<keyword evidence="3 13" id="KW-0813">Transport</keyword>
<evidence type="ECO:0000256" key="12">
    <source>
        <dbReference type="ARBA" id="ARBA00023201"/>
    </source>
</evidence>
<feature type="transmembrane region" description="Helical" evidence="13">
    <location>
        <begin position="21"/>
        <end position="46"/>
    </location>
</feature>
<feature type="transmembrane region" description="Helical" evidence="13">
    <location>
        <begin position="130"/>
        <end position="163"/>
    </location>
</feature>
<dbReference type="HAMAP" id="MF_01599">
    <property type="entry name" value="NhaB"/>
    <property type="match status" value="1"/>
</dbReference>
<comment type="similarity">
    <text evidence="2 13">Belongs to the NhaB Na(+)/H(+) (TC 2.A.34) antiporter family.</text>
</comment>
<dbReference type="GO" id="GO:0015385">
    <property type="term" value="F:sodium:proton antiporter activity"/>
    <property type="evidence" value="ECO:0007669"/>
    <property type="project" value="InterPro"/>
</dbReference>
<evidence type="ECO:0000256" key="8">
    <source>
        <dbReference type="ARBA" id="ARBA00022989"/>
    </source>
</evidence>
<name>A0A948THW1_9GAMM</name>
<feature type="transmembrane region" description="Helical" evidence="13">
    <location>
        <begin position="52"/>
        <end position="78"/>
    </location>
</feature>
<keyword evidence="10 13" id="KW-0406">Ion transport</keyword>
<feature type="transmembrane region" description="Helical" evidence="13">
    <location>
        <begin position="241"/>
        <end position="261"/>
    </location>
</feature>
<dbReference type="Pfam" id="PF06450">
    <property type="entry name" value="NhaB"/>
    <property type="match status" value="1"/>
</dbReference>
<dbReference type="GO" id="GO:0005886">
    <property type="term" value="C:plasma membrane"/>
    <property type="evidence" value="ECO:0007669"/>
    <property type="project" value="UniProtKB-SubCell"/>
</dbReference>
<accession>A0A948THW1</accession>
<dbReference type="EMBL" id="JAHLFE010000209">
    <property type="protein sequence ID" value="MBU3845199.1"/>
    <property type="molecule type" value="Genomic_DNA"/>
</dbReference>
<keyword evidence="12 13" id="KW-0739">Sodium transport</keyword>